<comment type="caution">
    <text evidence="2">The sequence shown here is derived from an EMBL/GenBank/DDBJ whole genome shotgun (WGS) entry which is preliminary data.</text>
</comment>
<dbReference type="Proteomes" id="UP000570823">
    <property type="component" value="Unassembled WGS sequence"/>
</dbReference>
<dbReference type="Gene3D" id="1.20.58.220">
    <property type="entry name" value="Phosphate transport system protein phou homolog 2, domain 2"/>
    <property type="match status" value="1"/>
</dbReference>
<dbReference type="PANTHER" id="PTHR37298:SF1">
    <property type="entry name" value="UPF0111 PROTEIN YKAA"/>
    <property type="match status" value="1"/>
</dbReference>
<evidence type="ECO:0000313" key="2">
    <source>
        <dbReference type="EMBL" id="NVO67716.1"/>
    </source>
</evidence>
<reference evidence="2 3" key="1">
    <citation type="submission" date="2020-06" db="EMBL/GenBank/DDBJ databases">
        <title>Methanofollis fontis sp. nov., a methanogen isolated from marine sediments near a cold seep at Four-Way Closure Ridge offshore southwestern Taiwan.</title>
        <authorList>
            <person name="Chen S.-C."/>
            <person name="Teng N.-H."/>
            <person name="Lin Y.-S."/>
            <person name="Lai M.-C."/>
            <person name="Chen H.-H."/>
            <person name="Wang C.-C."/>
        </authorList>
    </citation>
    <scope>NUCLEOTIDE SEQUENCE [LARGE SCALE GENOMIC DNA]</scope>
    <source>
        <strain evidence="2 3">DSM 2702</strain>
    </source>
</reference>
<dbReference type="PANTHER" id="PTHR37298">
    <property type="entry name" value="UPF0111 PROTEIN YKAA"/>
    <property type="match status" value="1"/>
</dbReference>
<proteinExistence type="inferred from homology"/>
<dbReference type="AlphaFoldDB" id="A0A7K4HR36"/>
<dbReference type="OrthoDB" id="145921at2157"/>
<protein>
    <submittedName>
        <fullName evidence="2">DUF47 family protein</fullName>
    </submittedName>
</protein>
<sequence length="215" mass="24456">MNLGCIVGLKEWIVPQDKAFFDLFEQMADMVNEGAVFLNVIINNYVDVQNQCHKMKQIEHQGDLIAHQVYEQLNRTFITPLEPEEISRLATALDDILDYIDGTTQQMYGYGVTETDDFMKELARLILLSTQEVQTAVRLIRKLDDPRAVEQHCIEINRLENLADVVLGNAIKSLFATNDAITIIKLKDIYENLEVATDKCEDVANVLSDIAIRHS</sequence>
<dbReference type="Pfam" id="PF01865">
    <property type="entry name" value="PhoU_div"/>
    <property type="match status" value="1"/>
</dbReference>
<dbReference type="InterPro" id="IPR038078">
    <property type="entry name" value="PhoU-like_sf"/>
</dbReference>
<name>A0A7K4HR36_9EURY</name>
<evidence type="ECO:0000313" key="3">
    <source>
        <dbReference type="Proteomes" id="UP000570823"/>
    </source>
</evidence>
<organism evidence="2 3">
    <name type="scientific">Methanofollis tationis</name>
    <dbReference type="NCBI Taxonomy" id="81417"/>
    <lineage>
        <taxon>Archaea</taxon>
        <taxon>Methanobacteriati</taxon>
        <taxon>Methanobacteriota</taxon>
        <taxon>Stenosarchaea group</taxon>
        <taxon>Methanomicrobia</taxon>
        <taxon>Methanomicrobiales</taxon>
        <taxon>Methanomicrobiaceae</taxon>
        <taxon>Methanofollis</taxon>
    </lineage>
</organism>
<gene>
    <name evidence="2" type="ORF">HWN36_10445</name>
</gene>
<dbReference type="InterPro" id="IPR052912">
    <property type="entry name" value="UPF0111_domain"/>
</dbReference>
<dbReference type="InterPro" id="IPR018445">
    <property type="entry name" value="Put_Phosphate_transp_reg"/>
</dbReference>
<accession>A0A7K4HR36</accession>
<comment type="similarity">
    <text evidence="1">Belongs to the UPF0111 family.</text>
</comment>
<dbReference type="EMBL" id="JABXWR010000001">
    <property type="protein sequence ID" value="NVO67716.1"/>
    <property type="molecule type" value="Genomic_DNA"/>
</dbReference>
<dbReference type="RefSeq" id="WP_176789273.1">
    <property type="nucleotide sequence ID" value="NZ_JABXWR010000001.1"/>
</dbReference>
<evidence type="ECO:0000256" key="1">
    <source>
        <dbReference type="ARBA" id="ARBA00008591"/>
    </source>
</evidence>
<keyword evidence="3" id="KW-1185">Reference proteome</keyword>